<name>A0AAJ2H487_9HYPH</name>
<feature type="transmembrane region" description="Helical" evidence="1">
    <location>
        <begin position="69"/>
        <end position="92"/>
    </location>
</feature>
<feature type="non-terminal residue" evidence="2">
    <location>
        <position position="107"/>
    </location>
</feature>
<dbReference type="Proteomes" id="UP001268610">
    <property type="component" value="Unassembled WGS sequence"/>
</dbReference>
<proteinExistence type="predicted"/>
<evidence type="ECO:0000313" key="3">
    <source>
        <dbReference type="Proteomes" id="UP001268610"/>
    </source>
</evidence>
<evidence type="ECO:0000313" key="2">
    <source>
        <dbReference type="EMBL" id="MDR9778932.1"/>
    </source>
</evidence>
<sequence>QAQLNDSQNTPTVASVAPHNIRLSRANEAHFQHYQSPIGELQVFVLPLKDKQIQVSQLMSVRQDLAKELALSMLIPYVLLMPFMLMGLSWLIGKQLQPLESLQRTIA</sequence>
<comment type="caution">
    <text evidence="2">The sequence shown here is derived from an EMBL/GenBank/DDBJ whole genome shotgun (WGS) entry which is preliminary data.</text>
</comment>
<gene>
    <name evidence="2" type="ORF">RJJ65_41015</name>
</gene>
<dbReference type="EMBL" id="JAVLSF010001383">
    <property type="protein sequence ID" value="MDR9778932.1"/>
    <property type="molecule type" value="Genomic_DNA"/>
</dbReference>
<keyword evidence="1" id="KW-1133">Transmembrane helix</keyword>
<organism evidence="2 3">
    <name type="scientific">Rhizobium hidalgonense</name>
    <dbReference type="NCBI Taxonomy" id="1538159"/>
    <lineage>
        <taxon>Bacteria</taxon>
        <taxon>Pseudomonadati</taxon>
        <taxon>Pseudomonadota</taxon>
        <taxon>Alphaproteobacteria</taxon>
        <taxon>Hyphomicrobiales</taxon>
        <taxon>Rhizobiaceae</taxon>
        <taxon>Rhizobium/Agrobacterium group</taxon>
        <taxon>Rhizobium</taxon>
    </lineage>
</organism>
<dbReference type="AlphaFoldDB" id="A0AAJ2H487"/>
<evidence type="ECO:0008006" key="4">
    <source>
        <dbReference type="Google" id="ProtNLM"/>
    </source>
</evidence>
<reference evidence="2" key="1">
    <citation type="submission" date="2023-04" db="EMBL/GenBank/DDBJ databases">
        <title>Genomic characterization of faba bean (Vicia faba) microsymbionts in Mexican soils.</title>
        <authorList>
            <person name="Rivera Orduna F.N."/>
            <person name="Guevara-Luna J."/>
            <person name="Yan J."/>
            <person name="Arroyo-Herrera I."/>
            <person name="Li Y."/>
            <person name="Vasquez-Murrieta M.S."/>
            <person name="Wang E.T."/>
        </authorList>
    </citation>
    <scope>NUCLEOTIDE SEQUENCE</scope>
    <source>
        <strain evidence="2">CH26</strain>
    </source>
</reference>
<accession>A0AAJ2H487</accession>
<keyword evidence="1" id="KW-0472">Membrane</keyword>
<dbReference type="RefSeq" id="WP_310866877.1">
    <property type="nucleotide sequence ID" value="NZ_JAVLSF010001383.1"/>
</dbReference>
<feature type="non-terminal residue" evidence="2">
    <location>
        <position position="1"/>
    </location>
</feature>
<protein>
    <recommendedName>
        <fullName evidence="4">Two-component sensor histidine kinase</fullName>
    </recommendedName>
</protein>
<evidence type="ECO:0000256" key="1">
    <source>
        <dbReference type="SAM" id="Phobius"/>
    </source>
</evidence>
<keyword evidence="1" id="KW-0812">Transmembrane</keyword>